<name>A0A7S4AA70_9STRA</name>
<protein>
    <recommendedName>
        <fullName evidence="2">DUF6824 domain-containing protein</fullName>
    </recommendedName>
</protein>
<dbReference type="Pfam" id="PF20710">
    <property type="entry name" value="DUF6824"/>
    <property type="match status" value="1"/>
</dbReference>
<evidence type="ECO:0000259" key="2">
    <source>
        <dbReference type="Pfam" id="PF20710"/>
    </source>
</evidence>
<dbReference type="EMBL" id="HBIX01001661">
    <property type="protein sequence ID" value="CAE0708512.1"/>
    <property type="molecule type" value="Transcribed_RNA"/>
</dbReference>
<feature type="compositionally biased region" description="Basic and acidic residues" evidence="1">
    <location>
        <begin position="474"/>
        <end position="483"/>
    </location>
</feature>
<dbReference type="InterPro" id="IPR049227">
    <property type="entry name" value="DUF6824"/>
</dbReference>
<accession>A0A7S4AA70</accession>
<proteinExistence type="predicted"/>
<gene>
    <name evidence="3" type="ORF">PAUS00366_LOCUS1232</name>
</gene>
<evidence type="ECO:0000313" key="3">
    <source>
        <dbReference type="EMBL" id="CAE0708512.1"/>
    </source>
</evidence>
<reference evidence="3" key="1">
    <citation type="submission" date="2021-01" db="EMBL/GenBank/DDBJ databases">
        <authorList>
            <person name="Corre E."/>
            <person name="Pelletier E."/>
            <person name="Niang G."/>
            <person name="Scheremetjew M."/>
            <person name="Finn R."/>
            <person name="Kale V."/>
            <person name="Holt S."/>
            <person name="Cochrane G."/>
            <person name="Meng A."/>
            <person name="Brown T."/>
            <person name="Cohen L."/>
        </authorList>
    </citation>
    <scope>NUCLEOTIDE SEQUENCE</scope>
    <source>
        <strain evidence="3">10249 10 AB</strain>
    </source>
</reference>
<sequence length="622" mass="68965">MAYRMFASLLLQHNRSDETGRAEGTDIAEATMCLPGKDQRCSSSNSSKSHSTWWNFLEPANPRPEPIHNQHQLMFRQGTTSTNHLVQECFDPLPNRCANTVMQSMLYPINQPQDAEMTSVSTSAIPNKGVATKTDHIVIGNNNKVQNTISAVSGTKVQELVTTVITAPASPVIPSRDEMRTISEDNRASTSQLGDAISCCSHPASPNPRIGIKSNVDRNESFNGTCKSKSSTLSLEFFPKHGLPPKAKQSSEGPISIQNPVPEVANDLLPKGITMVPTNQDQEQRSQCGITVDLEEKEPQTKKTNHTMSKKLYLDRPMTSSNGGLDRGLQNAVRNQDLKSKPMPKGSQKVQVCRNDVLSYRGDGCYLGKQTHHGNIRYQEMVLSRTKEYIKCNADATKRAIIGDLINSIESMNPPGRFLKVDKDCGHCCLMSKSQVFLNTQIAFQNTKLAVRSTASPADPDNTKTTRPKSQRLRANEAKERSAAKTKIMPKNLASFNLPGPRNTHSDTISVGRPKRQRLSVTFFKPDISATVSGRKQGRIDNKNVRKSKRKRDVSASATSATVNVSSLRAANATRRSQRKLKCKKEETHNNDLTRSQYRLSTKIARRVITNAVICFEQHKLR</sequence>
<feature type="domain" description="DUF6824" evidence="2">
    <location>
        <begin position="356"/>
        <end position="432"/>
    </location>
</feature>
<dbReference type="AlphaFoldDB" id="A0A7S4AA70"/>
<feature type="region of interest" description="Disordered" evidence="1">
    <location>
        <begin position="451"/>
        <end position="513"/>
    </location>
</feature>
<evidence type="ECO:0000256" key="1">
    <source>
        <dbReference type="SAM" id="MobiDB-lite"/>
    </source>
</evidence>
<organism evidence="3">
    <name type="scientific">Pseudo-nitzschia australis</name>
    <dbReference type="NCBI Taxonomy" id="44445"/>
    <lineage>
        <taxon>Eukaryota</taxon>
        <taxon>Sar</taxon>
        <taxon>Stramenopiles</taxon>
        <taxon>Ochrophyta</taxon>
        <taxon>Bacillariophyta</taxon>
        <taxon>Bacillariophyceae</taxon>
        <taxon>Bacillariophycidae</taxon>
        <taxon>Bacillariales</taxon>
        <taxon>Bacillariaceae</taxon>
        <taxon>Pseudo-nitzschia</taxon>
    </lineage>
</organism>